<organism evidence="1 2">
    <name type="scientific">Trichuris suis</name>
    <name type="common">pig whipworm</name>
    <dbReference type="NCBI Taxonomy" id="68888"/>
    <lineage>
        <taxon>Eukaryota</taxon>
        <taxon>Metazoa</taxon>
        <taxon>Ecdysozoa</taxon>
        <taxon>Nematoda</taxon>
        <taxon>Enoplea</taxon>
        <taxon>Dorylaimia</taxon>
        <taxon>Trichinellida</taxon>
        <taxon>Trichuridae</taxon>
        <taxon>Trichuris</taxon>
    </lineage>
</organism>
<protein>
    <submittedName>
        <fullName evidence="1">Uncharacterized protein</fullName>
    </submittedName>
</protein>
<reference evidence="1 2" key="1">
    <citation type="journal article" date="2014" name="Nat. Genet.">
        <title>Genome and transcriptome of the porcine whipworm Trichuris suis.</title>
        <authorList>
            <person name="Jex A.R."/>
            <person name="Nejsum P."/>
            <person name="Schwarz E.M."/>
            <person name="Hu L."/>
            <person name="Young N.D."/>
            <person name="Hall R.S."/>
            <person name="Korhonen P.K."/>
            <person name="Liao S."/>
            <person name="Thamsborg S."/>
            <person name="Xia J."/>
            <person name="Xu P."/>
            <person name="Wang S."/>
            <person name="Scheerlinck J.P."/>
            <person name="Hofmann A."/>
            <person name="Sternberg P.W."/>
            <person name="Wang J."/>
            <person name="Gasser R.B."/>
        </authorList>
    </citation>
    <scope>NUCLEOTIDE SEQUENCE [LARGE SCALE GENOMIC DNA]</scope>
    <source>
        <strain evidence="1">DCEP-RM93M</strain>
    </source>
</reference>
<proteinExistence type="predicted"/>
<keyword evidence="2" id="KW-1185">Reference proteome</keyword>
<accession>A0A085M2V9</accession>
<dbReference type="EMBL" id="KL363238">
    <property type="protein sequence ID" value="KFD51555.1"/>
    <property type="molecule type" value="Genomic_DNA"/>
</dbReference>
<sequence>MLHSQASWRFIHTKSVDENMPASKDSLYYGQNTSFSRMAYCNHDTGTLSRLLLDSLHLINREH</sequence>
<dbReference type="Proteomes" id="UP000030764">
    <property type="component" value="Unassembled WGS sequence"/>
</dbReference>
<evidence type="ECO:0000313" key="1">
    <source>
        <dbReference type="EMBL" id="KFD51555.1"/>
    </source>
</evidence>
<dbReference type="AlphaFoldDB" id="A0A085M2V9"/>
<gene>
    <name evidence="1" type="ORF">M513_07605</name>
</gene>
<evidence type="ECO:0000313" key="2">
    <source>
        <dbReference type="Proteomes" id="UP000030764"/>
    </source>
</evidence>
<name>A0A085M2V9_9BILA</name>